<evidence type="ECO:0000313" key="1">
    <source>
        <dbReference type="EMBL" id="MFD2701165.1"/>
    </source>
</evidence>
<name>A0ABW5SRA3_9BACL</name>
<dbReference type="RefSeq" id="WP_379262291.1">
    <property type="nucleotide sequence ID" value="NZ_JBHUMJ010000002.1"/>
</dbReference>
<organism evidence="1 2">
    <name type="scientific">Paenibacillus shunpengii</name>
    <dbReference type="NCBI Taxonomy" id="2054424"/>
    <lineage>
        <taxon>Bacteria</taxon>
        <taxon>Bacillati</taxon>
        <taxon>Bacillota</taxon>
        <taxon>Bacilli</taxon>
        <taxon>Bacillales</taxon>
        <taxon>Paenibacillaceae</taxon>
        <taxon>Paenibacillus</taxon>
    </lineage>
</organism>
<comment type="caution">
    <text evidence="1">The sequence shown here is derived from an EMBL/GenBank/DDBJ whole genome shotgun (WGS) entry which is preliminary data.</text>
</comment>
<gene>
    <name evidence="1" type="ORF">ACFSVM_11875</name>
</gene>
<accession>A0ABW5SRA3</accession>
<dbReference type="EMBL" id="JBHUMJ010000002">
    <property type="protein sequence ID" value="MFD2701165.1"/>
    <property type="molecule type" value="Genomic_DNA"/>
</dbReference>
<reference evidence="2" key="1">
    <citation type="journal article" date="2019" name="Int. J. Syst. Evol. Microbiol.">
        <title>The Global Catalogue of Microorganisms (GCM) 10K type strain sequencing project: providing services to taxonomists for standard genome sequencing and annotation.</title>
        <authorList>
            <consortium name="The Broad Institute Genomics Platform"/>
            <consortium name="The Broad Institute Genome Sequencing Center for Infectious Disease"/>
            <person name="Wu L."/>
            <person name="Ma J."/>
        </authorList>
    </citation>
    <scope>NUCLEOTIDE SEQUENCE [LARGE SCALE GENOMIC DNA]</scope>
    <source>
        <strain evidence="2">KCTC 33849</strain>
    </source>
</reference>
<protein>
    <submittedName>
        <fullName evidence="1">Uncharacterized protein</fullName>
    </submittedName>
</protein>
<dbReference type="Proteomes" id="UP001597540">
    <property type="component" value="Unassembled WGS sequence"/>
</dbReference>
<proteinExistence type="predicted"/>
<keyword evidence="2" id="KW-1185">Reference proteome</keyword>
<evidence type="ECO:0000313" key="2">
    <source>
        <dbReference type="Proteomes" id="UP001597540"/>
    </source>
</evidence>
<sequence>MAREVYSVPYGYEPQEDEIKGTLIYYDDFDGVEDKELANALELTEAKKFKKLVLYPLHDATIKRMLKHSTQPFYKREDRLHDWKRDQSNERLIMVEGWEGKRKKYTPMEAALRHLTEYYPAPHFVYISPLYANLFASYSFFEEWIKRIRLIINDKPRELHPSLMKYENRWEIITGRDENKSH</sequence>